<keyword evidence="4 9" id="KW-1133">Transmembrane helix</keyword>
<evidence type="ECO:0000256" key="6">
    <source>
        <dbReference type="ARBA" id="ARBA00023136"/>
    </source>
</evidence>
<keyword evidence="8" id="KW-0807">Transducer</keyword>
<evidence type="ECO:0000313" key="12">
    <source>
        <dbReference type="Proteomes" id="UP001187415"/>
    </source>
</evidence>
<dbReference type="PRINTS" id="PR00237">
    <property type="entry name" value="GPCRRHODOPSN"/>
</dbReference>
<keyword evidence="2" id="KW-1003">Cell membrane</keyword>
<dbReference type="CDD" id="cd15055">
    <property type="entry name" value="7tmA_TAARs"/>
    <property type="match status" value="1"/>
</dbReference>
<dbReference type="InterPro" id="IPR000276">
    <property type="entry name" value="GPCR_Rhodpsn"/>
</dbReference>
<evidence type="ECO:0000313" key="11">
    <source>
        <dbReference type="EMBL" id="KAK2840368.1"/>
    </source>
</evidence>
<feature type="transmembrane region" description="Helical" evidence="9">
    <location>
        <begin position="103"/>
        <end position="124"/>
    </location>
</feature>
<dbReference type="GO" id="GO:0001594">
    <property type="term" value="F:trace-amine receptor activity"/>
    <property type="evidence" value="ECO:0007669"/>
    <property type="project" value="TreeGrafter"/>
</dbReference>
<keyword evidence="12" id="KW-1185">Reference proteome</keyword>
<keyword evidence="5" id="KW-0297">G-protein coupled receptor</keyword>
<feature type="domain" description="G-protein coupled receptors family 1 profile" evidence="10">
    <location>
        <begin position="46"/>
        <end position="292"/>
    </location>
</feature>
<dbReference type="SUPFAM" id="SSF81321">
    <property type="entry name" value="Family A G protein-coupled receptor-like"/>
    <property type="match status" value="1"/>
</dbReference>
<accession>A0AA88MKI2</accession>
<keyword evidence="6 9" id="KW-0472">Membrane</keyword>
<dbReference type="PANTHER" id="PTHR24249:SF381">
    <property type="entry name" value="TRACE AMINE ASSOCIATED RECEPTOR 19P-RELATED"/>
    <property type="match status" value="1"/>
</dbReference>
<feature type="transmembrane region" description="Helical" evidence="9">
    <location>
        <begin position="184"/>
        <end position="207"/>
    </location>
</feature>
<feature type="transmembrane region" description="Helical" evidence="9">
    <location>
        <begin position="145"/>
        <end position="164"/>
    </location>
</feature>
<evidence type="ECO:0000256" key="5">
    <source>
        <dbReference type="ARBA" id="ARBA00023040"/>
    </source>
</evidence>
<keyword evidence="3 9" id="KW-0812">Transmembrane</keyword>
<sequence length="322" mass="36185">MEVHDGAELCFPQLLNTSCRKPLTSWTDAVFLCFLLSTISVLTVALNLLVIVSISHFRQTPQTHQPPPLSLSVSDSIIGLVFMPGEILRKTSCWYLGNFMCSLYMYFTILTISASVGNTVLISIDRHVAICDPLHYPTRVTVRRARVCILLCWLCSIFYSSLFVKDDPDKGTYCFGKCIFQTDYILGTIDVFVTFIIPVTVIIILYLRVFVVALSQARAITAVTLQHSVTVTSRKSELKAARTLGILIAVFLMCFCPFYCLSIAGQKILRTSYGILVLCLICFNSCLNPLIYALFYPWFRRAVKIIVTLQILQPGSRETNIL</sequence>
<dbReference type="Gene3D" id="1.20.1070.10">
    <property type="entry name" value="Rhodopsin 7-helix transmembrane proteins"/>
    <property type="match status" value="1"/>
</dbReference>
<dbReference type="EMBL" id="JAUPFM010000010">
    <property type="protein sequence ID" value="KAK2840368.1"/>
    <property type="molecule type" value="Genomic_DNA"/>
</dbReference>
<evidence type="ECO:0000256" key="3">
    <source>
        <dbReference type="ARBA" id="ARBA00022692"/>
    </source>
</evidence>
<evidence type="ECO:0000256" key="1">
    <source>
        <dbReference type="ARBA" id="ARBA00004651"/>
    </source>
</evidence>
<dbReference type="InterPro" id="IPR017452">
    <property type="entry name" value="GPCR_Rhodpsn_7TM"/>
</dbReference>
<evidence type="ECO:0000256" key="2">
    <source>
        <dbReference type="ARBA" id="ARBA00022475"/>
    </source>
</evidence>
<name>A0AA88MKI2_CHASR</name>
<organism evidence="11 12">
    <name type="scientific">Channa striata</name>
    <name type="common">Snakehead murrel</name>
    <name type="synonym">Ophicephalus striatus</name>
    <dbReference type="NCBI Taxonomy" id="64152"/>
    <lineage>
        <taxon>Eukaryota</taxon>
        <taxon>Metazoa</taxon>
        <taxon>Chordata</taxon>
        <taxon>Craniata</taxon>
        <taxon>Vertebrata</taxon>
        <taxon>Euteleostomi</taxon>
        <taxon>Actinopterygii</taxon>
        <taxon>Neopterygii</taxon>
        <taxon>Teleostei</taxon>
        <taxon>Neoteleostei</taxon>
        <taxon>Acanthomorphata</taxon>
        <taxon>Anabantaria</taxon>
        <taxon>Anabantiformes</taxon>
        <taxon>Channoidei</taxon>
        <taxon>Channidae</taxon>
        <taxon>Channa</taxon>
    </lineage>
</organism>
<dbReference type="InterPro" id="IPR050569">
    <property type="entry name" value="TAAR"/>
</dbReference>
<dbReference type="Proteomes" id="UP001187415">
    <property type="component" value="Unassembled WGS sequence"/>
</dbReference>
<dbReference type="GO" id="GO:0005886">
    <property type="term" value="C:plasma membrane"/>
    <property type="evidence" value="ECO:0007669"/>
    <property type="project" value="UniProtKB-SubCell"/>
</dbReference>
<evidence type="ECO:0000256" key="7">
    <source>
        <dbReference type="ARBA" id="ARBA00023170"/>
    </source>
</evidence>
<evidence type="ECO:0000256" key="9">
    <source>
        <dbReference type="SAM" id="Phobius"/>
    </source>
</evidence>
<dbReference type="PROSITE" id="PS50262">
    <property type="entry name" value="G_PROTEIN_RECEP_F1_2"/>
    <property type="match status" value="1"/>
</dbReference>
<comment type="caution">
    <text evidence="11">The sequence shown here is derived from an EMBL/GenBank/DDBJ whole genome shotgun (WGS) entry which is preliminary data.</text>
</comment>
<evidence type="ECO:0000259" key="10">
    <source>
        <dbReference type="PROSITE" id="PS50262"/>
    </source>
</evidence>
<reference evidence="11" key="1">
    <citation type="submission" date="2023-07" db="EMBL/GenBank/DDBJ databases">
        <title>Chromosome-level Genome Assembly of Striped Snakehead (Channa striata).</title>
        <authorList>
            <person name="Liu H."/>
        </authorList>
    </citation>
    <scope>NUCLEOTIDE SEQUENCE</scope>
    <source>
        <strain evidence="11">Gz</strain>
        <tissue evidence="11">Muscle</tissue>
    </source>
</reference>
<evidence type="ECO:0000256" key="8">
    <source>
        <dbReference type="ARBA" id="ARBA00023224"/>
    </source>
</evidence>
<feature type="transmembrane region" description="Helical" evidence="9">
    <location>
        <begin position="271"/>
        <end position="295"/>
    </location>
</feature>
<comment type="subcellular location">
    <subcellularLocation>
        <location evidence="1">Cell membrane</location>
        <topology evidence="1">Multi-pass membrane protein</topology>
    </subcellularLocation>
</comment>
<evidence type="ECO:0000256" key="4">
    <source>
        <dbReference type="ARBA" id="ARBA00022989"/>
    </source>
</evidence>
<keyword evidence="7" id="KW-0675">Receptor</keyword>
<protein>
    <recommendedName>
        <fullName evidence="10">G-protein coupled receptors family 1 profile domain-containing protein</fullName>
    </recommendedName>
</protein>
<gene>
    <name evidence="11" type="ORF">Q5P01_014108</name>
</gene>
<proteinExistence type="predicted"/>
<dbReference type="AlphaFoldDB" id="A0AA88MKI2"/>
<feature type="transmembrane region" description="Helical" evidence="9">
    <location>
        <begin position="29"/>
        <end position="54"/>
    </location>
</feature>
<dbReference type="Pfam" id="PF00001">
    <property type="entry name" value="7tm_1"/>
    <property type="match status" value="1"/>
</dbReference>
<dbReference type="PANTHER" id="PTHR24249">
    <property type="entry name" value="HISTAMINE RECEPTOR-RELATED G-PROTEIN COUPLED RECEPTOR"/>
    <property type="match status" value="1"/>
</dbReference>
<feature type="transmembrane region" description="Helical" evidence="9">
    <location>
        <begin position="244"/>
        <end position="265"/>
    </location>
</feature>